<dbReference type="EMBL" id="JAUCMM010000018">
    <property type="protein sequence ID" value="MDM7889978.1"/>
    <property type="molecule type" value="Genomic_DNA"/>
</dbReference>
<dbReference type="PANTHER" id="PTHR19328:SF13">
    <property type="entry name" value="HIPL1 PROTEIN"/>
    <property type="match status" value="1"/>
</dbReference>
<dbReference type="InterPro" id="IPR011042">
    <property type="entry name" value="6-blade_b-propeller_TolB-like"/>
</dbReference>
<feature type="compositionally biased region" description="Basic and acidic residues" evidence="1">
    <location>
        <begin position="372"/>
        <end position="383"/>
    </location>
</feature>
<feature type="domain" description="Glucose/Sorbosone dehydrogenase" evidence="2">
    <location>
        <begin position="81"/>
        <end position="373"/>
    </location>
</feature>
<evidence type="ECO:0000313" key="4">
    <source>
        <dbReference type="Proteomes" id="UP001235720"/>
    </source>
</evidence>
<dbReference type="SUPFAM" id="SSF50952">
    <property type="entry name" value="Soluble quinoprotein glucose dehydrogenase"/>
    <property type="match status" value="1"/>
</dbReference>
<dbReference type="PANTHER" id="PTHR19328">
    <property type="entry name" value="HEDGEHOG-INTERACTING PROTEIN"/>
    <property type="match status" value="1"/>
</dbReference>
<dbReference type="InterPro" id="IPR011041">
    <property type="entry name" value="Quinoprot_gluc/sorb_DH_b-prop"/>
</dbReference>
<evidence type="ECO:0000313" key="3">
    <source>
        <dbReference type="EMBL" id="MDM7889978.1"/>
    </source>
</evidence>
<feature type="region of interest" description="Disordered" evidence="1">
    <location>
        <begin position="368"/>
        <end position="392"/>
    </location>
</feature>
<dbReference type="Pfam" id="PF07995">
    <property type="entry name" value="GSDH"/>
    <property type="match status" value="1"/>
</dbReference>
<evidence type="ECO:0000259" key="2">
    <source>
        <dbReference type="Pfam" id="PF07995"/>
    </source>
</evidence>
<dbReference type="Proteomes" id="UP001235720">
    <property type="component" value="Unassembled WGS sequence"/>
</dbReference>
<accession>A0ABT7TK67</accession>
<comment type="caution">
    <text evidence="3">The sequence shown here is derived from an EMBL/GenBank/DDBJ whole genome shotgun (WGS) entry which is preliminary data.</text>
</comment>
<evidence type="ECO:0000256" key="1">
    <source>
        <dbReference type="SAM" id="MobiDB-lite"/>
    </source>
</evidence>
<feature type="region of interest" description="Disordered" evidence="1">
    <location>
        <begin position="1"/>
        <end position="22"/>
    </location>
</feature>
<dbReference type="Gene3D" id="2.120.10.30">
    <property type="entry name" value="TolB, C-terminal domain"/>
    <property type="match status" value="1"/>
</dbReference>
<dbReference type="RefSeq" id="WP_289471505.1">
    <property type="nucleotide sequence ID" value="NZ_JAUCMM010000018.1"/>
</dbReference>
<feature type="compositionally biased region" description="Low complexity" evidence="1">
    <location>
        <begin position="1"/>
        <end position="12"/>
    </location>
</feature>
<name>A0ABT7TK67_9MICO</name>
<gene>
    <name evidence="3" type="ORF">QUG98_16115</name>
</gene>
<feature type="region of interest" description="Disordered" evidence="1">
    <location>
        <begin position="40"/>
        <end position="67"/>
    </location>
</feature>
<dbReference type="InterPro" id="IPR012938">
    <property type="entry name" value="Glc/Sorbosone_DH"/>
</dbReference>
<protein>
    <submittedName>
        <fullName evidence="3">PQQ-dependent sugar dehydrogenase</fullName>
    </submittedName>
</protein>
<sequence>MDTTRTTGAGTRARARRSRRTWSAVGLAAVAALGLTACSDDRAATGPDDSAGQRSTASPPADLAAGQLAPDGQTTEVVSGLEAPWSVVPVGDDGDAFVSERDSARVLELAADGSTREVGKVAGVRHGGEGGLLGLALHDDDLFVYSTAEDGNRIERYDLTGDTGSYRLGEATTVIDGLPANTFHDGGRIAFGPDGMLYASVGDAGQRSEAQDRDSLAGKILRLTPDGEVPDDNPFAGSPVWSLGHRNVQGMGWAEDGTMFAAEFGENRFDELNVIEPGKNHGWPEVEGTGGEDRGFVDPVQQWPTDDASPSGLTVIGDTVFIANLKGESVRAVPASDPSSSTVYFQGEHGRIRTVLPGPDDTLWFVTNNTDGRGDPRDGDDRILSVPLTTAR</sequence>
<organism evidence="3 4">
    <name type="scientific">Curtobacterium subtropicum</name>
    <dbReference type="NCBI Taxonomy" id="3055138"/>
    <lineage>
        <taxon>Bacteria</taxon>
        <taxon>Bacillati</taxon>
        <taxon>Actinomycetota</taxon>
        <taxon>Actinomycetes</taxon>
        <taxon>Micrococcales</taxon>
        <taxon>Microbacteriaceae</taxon>
        <taxon>Curtobacterium</taxon>
    </lineage>
</organism>
<keyword evidence="4" id="KW-1185">Reference proteome</keyword>
<reference evidence="3 4" key="1">
    <citation type="submission" date="2023-06" db="EMBL/GenBank/DDBJ databases">
        <authorList>
            <person name="Feng G."/>
            <person name="Li J."/>
            <person name="Zhu H."/>
        </authorList>
    </citation>
    <scope>NUCLEOTIDE SEQUENCE [LARGE SCALE GENOMIC DNA]</scope>
    <source>
        <strain evidence="3 4">RHCJP20</strain>
    </source>
</reference>
<proteinExistence type="predicted"/>